<feature type="transmembrane region" description="Helical" evidence="7">
    <location>
        <begin position="182"/>
        <end position="202"/>
    </location>
</feature>
<feature type="domain" description="ABC transmembrane type-1" evidence="8">
    <location>
        <begin position="113"/>
        <end position="320"/>
    </location>
</feature>
<feature type="transmembrane region" description="Helical" evidence="7">
    <location>
        <begin position="222"/>
        <end position="245"/>
    </location>
</feature>
<evidence type="ECO:0000256" key="2">
    <source>
        <dbReference type="ARBA" id="ARBA00022448"/>
    </source>
</evidence>
<evidence type="ECO:0000313" key="9">
    <source>
        <dbReference type="EMBL" id="GAA5086880.1"/>
    </source>
</evidence>
<keyword evidence="4 7" id="KW-0812">Transmembrane</keyword>
<keyword evidence="5 7" id="KW-1133">Transmembrane helix</keyword>
<evidence type="ECO:0000256" key="4">
    <source>
        <dbReference type="ARBA" id="ARBA00022692"/>
    </source>
</evidence>
<proteinExistence type="inferred from homology"/>
<organism evidence="9 10">
    <name type="scientific">Microbacterium yannicii</name>
    <dbReference type="NCBI Taxonomy" id="671622"/>
    <lineage>
        <taxon>Bacteria</taxon>
        <taxon>Bacillati</taxon>
        <taxon>Actinomycetota</taxon>
        <taxon>Actinomycetes</taxon>
        <taxon>Micrococcales</taxon>
        <taxon>Microbacteriaceae</taxon>
        <taxon>Microbacterium</taxon>
    </lineage>
</organism>
<gene>
    <name evidence="9" type="ORF">GCM10025760_07280</name>
</gene>
<evidence type="ECO:0000313" key="10">
    <source>
        <dbReference type="Proteomes" id="UP001501407"/>
    </source>
</evidence>
<evidence type="ECO:0000256" key="1">
    <source>
        <dbReference type="ARBA" id="ARBA00004651"/>
    </source>
</evidence>
<feature type="transmembrane region" description="Helical" evidence="7">
    <location>
        <begin position="49"/>
        <end position="70"/>
    </location>
</feature>
<keyword evidence="6 7" id="KW-0472">Membrane</keyword>
<dbReference type="Proteomes" id="UP001501407">
    <property type="component" value="Unassembled WGS sequence"/>
</dbReference>
<dbReference type="InterPro" id="IPR035906">
    <property type="entry name" value="MetI-like_sf"/>
</dbReference>
<dbReference type="Pfam" id="PF00528">
    <property type="entry name" value="BPD_transp_1"/>
    <property type="match status" value="1"/>
</dbReference>
<feature type="transmembrane region" description="Helical" evidence="7">
    <location>
        <begin position="117"/>
        <end position="136"/>
    </location>
</feature>
<dbReference type="Gene3D" id="1.10.3720.10">
    <property type="entry name" value="MetI-like"/>
    <property type="match status" value="1"/>
</dbReference>
<keyword evidence="10" id="KW-1185">Reference proteome</keyword>
<dbReference type="SUPFAM" id="SSF161098">
    <property type="entry name" value="MetI-like"/>
    <property type="match status" value="1"/>
</dbReference>
<comment type="similarity">
    <text evidence="7">Belongs to the binding-protein-dependent transport system permease family.</text>
</comment>
<evidence type="ECO:0000256" key="6">
    <source>
        <dbReference type="ARBA" id="ARBA00023136"/>
    </source>
</evidence>
<keyword evidence="2 7" id="KW-0813">Transport</keyword>
<dbReference type="EMBL" id="BAABKZ010000001">
    <property type="protein sequence ID" value="GAA5086880.1"/>
    <property type="molecule type" value="Genomic_DNA"/>
</dbReference>
<feature type="transmembrane region" description="Helical" evidence="7">
    <location>
        <begin position="296"/>
        <end position="316"/>
    </location>
</feature>
<evidence type="ECO:0000256" key="5">
    <source>
        <dbReference type="ARBA" id="ARBA00022989"/>
    </source>
</evidence>
<name>A0ABP9LWH1_9MICO</name>
<reference evidence="10" key="1">
    <citation type="journal article" date="2019" name="Int. J. Syst. Evol. Microbiol.">
        <title>The Global Catalogue of Microorganisms (GCM) 10K type strain sequencing project: providing services to taxonomists for standard genome sequencing and annotation.</title>
        <authorList>
            <consortium name="The Broad Institute Genomics Platform"/>
            <consortium name="The Broad Institute Genome Sequencing Center for Infectious Disease"/>
            <person name="Wu L."/>
            <person name="Ma J."/>
        </authorList>
    </citation>
    <scope>NUCLEOTIDE SEQUENCE [LARGE SCALE GENOMIC DNA]</scope>
    <source>
        <strain evidence="10">JCM 18959</strain>
    </source>
</reference>
<comment type="subcellular location">
    <subcellularLocation>
        <location evidence="1 7">Cell membrane</location>
        <topology evidence="1 7">Multi-pass membrane protein</topology>
    </subcellularLocation>
</comment>
<sequence length="331" mass="35967">MVSNVISKEAVLAEEAAVGAVAARSLPSVRRRRSEPRGVKIRETRGDRAFVAVAYVLLAIFLLVVLLPLLNIVASSLSSPHAVSSGQVLFWPVDITFRGYVEALGNPAIVRGFANSVFYTVIGTLISVAGTVAIAYPLSRQNLFGRKVITGAVVFTMLFSGGVIPMYLVVQSLGLLDTRWSMLLPNAIGVWQVIIAMVFFRASIPDEVYEAAQLDGASELRILWSIVLPLAKPLIAVIALMYAIMQWNSYFDALLYLRNADLQPLQLVLRGLLVLNDAGGGGDVGEQLRRRELADLLRYSTVVIATVPMLVVYPFVAKYFNKGIMVGAVKG</sequence>
<evidence type="ECO:0000256" key="7">
    <source>
        <dbReference type="RuleBase" id="RU363032"/>
    </source>
</evidence>
<evidence type="ECO:0000259" key="8">
    <source>
        <dbReference type="PROSITE" id="PS50928"/>
    </source>
</evidence>
<dbReference type="PANTHER" id="PTHR43744:SF9">
    <property type="entry name" value="POLYGALACTURONAN_RHAMNOGALACTURONAN TRANSPORT SYSTEM PERMEASE PROTEIN YTCP"/>
    <property type="match status" value="1"/>
</dbReference>
<comment type="caution">
    <text evidence="9">The sequence shown here is derived from an EMBL/GenBank/DDBJ whole genome shotgun (WGS) entry which is preliminary data.</text>
</comment>
<accession>A0ABP9LWH1</accession>
<evidence type="ECO:0000256" key="3">
    <source>
        <dbReference type="ARBA" id="ARBA00022475"/>
    </source>
</evidence>
<dbReference type="InterPro" id="IPR000515">
    <property type="entry name" value="MetI-like"/>
</dbReference>
<feature type="transmembrane region" description="Helical" evidence="7">
    <location>
        <begin position="148"/>
        <end position="170"/>
    </location>
</feature>
<dbReference type="PANTHER" id="PTHR43744">
    <property type="entry name" value="ABC TRANSPORTER PERMEASE PROTEIN MG189-RELATED-RELATED"/>
    <property type="match status" value="1"/>
</dbReference>
<protein>
    <submittedName>
        <fullName evidence="9">Carbohydrate ABC transporter permease</fullName>
    </submittedName>
</protein>
<dbReference type="CDD" id="cd06261">
    <property type="entry name" value="TM_PBP2"/>
    <property type="match status" value="1"/>
</dbReference>
<dbReference type="PROSITE" id="PS50928">
    <property type="entry name" value="ABC_TM1"/>
    <property type="match status" value="1"/>
</dbReference>
<keyword evidence="3" id="KW-1003">Cell membrane</keyword>